<feature type="domain" description="LNS2/PITP" evidence="3">
    <location>
        <begin position="541"/>
        <end position="697"/>
    </location>
</feature>
<protein>
    <recommendedName>
        <fullName evidence="3">LNS2/PITP domain-containing protein</fullName>
    </recommendedName>
</protein>
<dbReference type="Proteomes" id="UP001229421">
    <property type="component" value="Unassembled WGS sequence"/>
</dbReference>
<organism evidence="4 5">
    <name type="scientific">Tagetes erecta</name>
    <name type="common">African marigold</name>
    <dbReference type="NCBI Taxonomy" id="13708"/>
    <lineage>
        <taxon>Eukaryota</taxon>
        <taxon>Viridiplantae</taxon>
        <taxon>Streptophyta</taxon>
        <taxon>Embryophyta</taxon>
        <taxon>Tracheophyta</taxon>
        <taxon>Spermatophyta</taxon>
        <taxon>Magnoliopsida</taxon>
        <taxon>eudicotyledons</taxon>
        <taxon>Gunneridae</taxon>
        <taxon>Pentapetalae</taxon>
        <taxon>asterids</taxon>
        <taxon>campanulids</taxon>
        <taxon>Asterales</taxon>
        <taxon>Asteraceae</taxon>
        <taxon>Asteroideae</taxon>
        <taxon>Heliantheae alliance</taxon>
        <taxon>Tageteae</taxon>
        <taxon>Tagetes</taxon>
    </lineage>
</organism>
<dbReference type="Pfam" id="PF08235">
    <property type="entry name" value="LNS2"/>
    <property type="match status" value="1"/>
</dbReference>
<dbReference type="GO" id="GO:0008195">
    <property type="term" value="F:phosphatidate phosphatase activity"/>
    <property type="evidence" value="ECO:0007669"/>
    <property type="project" value="TreeGrafter"/>
</dbReference>
<dbReference type="PANTHER" id="PTHR12181">
    <property type="entry name" value="LIPIN"/>
    <property type="match status" value="1"/>
</dbReference>
<dbReference type="InterPro" id="IPR031315">
    <property type="entry name" value="LNS2/PITP"/>
</dbReference>
<proteinExistence type="inferred from homology"/>
<sequence length="725" mass="80604">MYAVGRLGSYITRGVSTVSGPFHPFGGAVDIIVVQQQDGSLKSSPWYVRFGKFQGVLKVKERVVDIHVNGVEADFQMCLNPKGEAYFLKEGVIDSESKSQDCEFGKCNSLIDVNNGQSFSRTLGFTLERKAMNDLNLSTEDGNSSSGRKSAEIAAELLERKWSTSFSNRTNNEHVKYDDEVVGGKLESSLVLHEEHFVHKPKDNETEAEVAKEVDKVTIANVDSDGNVGIYENDGGSLGNNVLKEEQLKVVEGSCTEKIQDDKSKGSTDDIKLQLKSNGLIQEGSLLTKEEPERIVEQRVTFRELDDGNPRVEHGLVDPNHGSDTSPGTFDRDTVKGEMEGLKGSIRKFPSDSDIVKGYKLMEEQNVPRTKSLPNLFSHVDDSSLYPLYSRHRFSKWDMLRKDAIRIMKEGGEQPRSMNGDPSNGIDETGKSWSLWPFGKSKTKKLASQKEQTCKKDSDIDASNVVDDTGKSGLEVDVEKESVSKSKKIQFHKGLTPTPEQLQSLNLTEGKNTVTFKFSTAVLGNQQVDARIFLWKWDTQIVISDVDGTITKSDVLGQFMPLVGKDWSHIGVTNLFSAIKENGYQILFLSARSISQADVTRQFLINLKQDGKTLPEGPVVISPDGLFPSLFREVIRRAPHEFKIACLEDIRVCFPADWNPFYAGFGNRDTDEFSYLKVGIPKGRIFIINPKGEVVVNRDTDTKSYNSLHSIVNGIFPPKSEQDGG</sequence>
<evidence type="ECO:0000256" key="1">
    <source>
        <dbReference type="ARBA" id="ARBA00005476"/>
    </source>
</evidence>
<dbReference type="AlphaFoldDB" id="A0AAD8P0B4"/>
<comment type="caution">
    <text evidence="4">The sequence shown here is derived from an EMBL/GenBank/DDBJ whole genome shotgun (WGS) entry which is preliminary data.</text>
</comment>
<dbReference type="SMART" id="SM00775">
    <property type="entry name" value="LNS2"/>
    <property type="match status" value="1"/>
</dbReference>
<dbReference type="Pfam" id="PF04571">
    <property type="entry name" value="Lipin_N"/>
    <property type="match status" value="1"/>
</dbReference>
<accession>A0AAD8P0B4</accession>
<evidence type="ECO:0000313" key="5">
    <source>
        <dbReference type="Proteomes" id="UP001229421"/>
    </source>
</evidence>
<comment type="similarity">
    <text evidence="1">Belongs to the lipin family.</text>
</comment>
<reference evidence="4" key="1">
    <citation type="journal article" date="2023" name="bioRxiv">
        <title>Improved chromosome-level genome assembly for marigold (Tagetes erecta).</title>
        <authorList>
            <person name="Jiang F."/>
            <person name="Yuan L."/>
            <person name="Wang S."/>
            <person name="Wang H."/>
            <person name="Xu D."/>
            <person name="Wang A."/>
            <person name="Fan W."/>
        </authorList>
    </citation>
    <scope>NUCLEOTIDE SEQUENCE</scope>
    <source>
        <strain evidence="4">WSJ</strain>
        <tissue evidence="4">Leaf</tissue>
    </source>
</reference>
<dbReference type="PANTHER" id="PTHR12181:SF12">
    <property type="entry name" value="PHOSPHATIDATE PHOSPHATASE"/>
    <property type="match status" value="1"/>
</dbReference>
<dbReference type="InterPro" id="IPR036412">
    <property type="entry name" value="HAD-like_sf"/>
</dbReference>
<evidence type="ECO:0000313" key="4">
    <source>
        <dbReference type="EMBL" id="KAK1427411.1"/>
    </source>
</evidence>
<dbReference type="EMBL" id="JAUHHV010000004">
    <property type="protein sequence ID" value="KAK1427411.1"/>
    <property type="molecule type" value="Genomic_DNA"/>
</dbReference>
<evidence type="ECO:0000259" key="3">
    <source>
        <dbReference type="SMART" id="SM00775"/>
    </source>
</evidence>
<dbReference type="SUPFAM" id="SSF56784">
    <property type="entry name" value="HAD-like"/>
    <property type="match status" value="1"/>
</dbReference>
<keyword evidence="5" id="KW-1185">Reference proteome</keyword>
<name>A0AAD8P0B4_TARER</name>
<feature type="region of interest" description="Disordered" evidence="2">
    <location>
        <begin position="308"/>
        <end position="333"/>
    </location>
</feature>
<dbReference type="InterPro" id="IPR026058">
    <property type="entry name" value="LIPIN"/>
</dbReference>
<dbReference type="InterPro" id="IPR013209">
    <property type="entry name" value="LNS2"/>
</dbReference>
<dbReference type="InterPro" id="IPR007651">
    <property type="entry name" value="Lipin_N"/>
</dbReference>
<gene>
    <name evidence="4" type="ORF">QVD17_16096</name>
</gene>
<evidence type="ECO:0000256" key="2">
    <source>
        <dbReference type="SAM" id="MobiDB-lite"/>
    </source>
</evidence>